<evidence type="ECO:0000313" key="2">
    <source>
        <dbReference type="Proteomes" id="UP000004459"/>
    </source>
</evidence>
<dbReference type="EMBL" id="AGCK01000187">
    <property type="protein sequence ID" value="EHM48168.1"/>
    <property type="molecule type" value="Genomic_DNA"/>
</dbReference>
<reference evidence="1 2" key="1">
    <citation type="submission" date="2011-08" db="EMBL/GenBank/DDBJ databases">
        <authorList>
            <person name="Weinstock G."/>
            <person name="Sodergren E."/>
            <person name="Clifton S."/>
            <person name="Fulton L."/>
            <person name="Fulton B."/>
            <person name="Courtney L."/>
            <person name="Fronick C."/>
            <person name="Harrison M."/>
            <person name="Strong C."/>
            <person name="Farmer C."/>
            <person name="Delahaunty K."/>
            <person name="Markovic C."/>
            <person name="Hall O."/>
            <person name="Minx P."/>
            <person name="Tomlinson C."/>
            <person name="Mitreva M."/>
            <person name="Hou S."/>
            <person name="Chen J."/>
            <person name="Wollam A."/>
            <person name="Pepin K.H."/>
            <person name="Johnson M."/>
            <person name="Bhonagiri V."/>
            <person name="Zhang X."/>
            <person name="Suruliraj S."/>
            <person name="Warren W."/>
            <person name="Chinwalla A."/>
            <person name="Mardis E.R."/>
            <person name="Wilson R.K."/>
        </authorList>
    </citation>
    <scope>NUCLEOTIDE SEQUENCE [LARGE SCALE GENOMIC DNA]</scope>
    <source>
        <strain evidence="1 2">ATCC 29863</strain>
    </source>
</reference>
<sequence length="70" mass="8150">MPWQKNALKRKKQHFGLGKQMQATDFSSPLVLKMENGKTMSVKFDILNQTTGPSDMSWRQDLSFPIHRKE</sequence>
<organism evidence="1 2">
    <name type="scientific">Flavonifractor plautii ATCC 29863</name>
    <dbReference type="NCBI Taxonomy" id="411475"/>
    <lineage>
        <taxon>Bacteria</taxon>
        <taxon>Bacillati</taxon>
        <taxon>Bacillota</taxon>
        <taxon>Clostridia</taxon>
        <taxon>Eubacteriales</taxon>
        <taxon>Oscillospiraceae</taxon>
        <taxon>Flavonifractor</taxon>
    </lineage>
</organism>
<comment type="caution">
    <text evidence="1">The sequence shown here is derived from an EMBL/GenBank/DDBJ whole genome shotgun (WGS) entry which is preliminary data.</text>
</comment>
<gene>
    <name evidence="1" type="ORF">HMPREF0372_02236</name>
</gene>
<evidence type="ECO:0000313" key="1">
    <source>
        <dbReference type="EMBL" id="EHM48168.1"/>
    </source>
</evidence>
<protein>
    <submittedName>
        <fullName evidence="1">Uncharacterized protein</fullName>
    </submittedName>
</protein>
<dbReference type="AlphaFoldDB" id="G9YRT4"/>
<proteinExistence type="predicted"/>
<dbReference type="HOGENOM" id="CLU_2751913_0_0_9"/>
<name>G9YRT4_FLAPL</name>
<dbReference type="Proteomes" id="UP000004459">
    <property type="component" value="Unassembled WGS sequence"/>
</dbReference>
<accession>G9YRT4</accession>